<evidence type="ECO:0000313" key="1">
    <source>
        <dbReference type="EMBL" id="KAJ1132181.1"/>
    </source>
</evidence>
<name>A0AAV7PVS9_PLEWA</name>
<gene>
    <name evidence="1" type="ORF">NDU88_010508</name>
</gene>
<proteinExistence type="predicted"/>
<evidence type="ECO:0000313" key="2">
    <source>
        <dbReference type="Proteomes" id="UP001066276"/>
    </source>
</evidence>
<dbReference type="AlphaFoldDB" id="A0AAV7PVS9"/>
<sequence>MDTCAASSARRHLIRASSAQKGLRPGIIQEGREGRPLHCSDTLPLGRGWVRPRWEESIWTTTSELALRSLQQCELTASRGRQAGTRLRRSAELQPGLGDPVSLGLFIYIRAAVSDSTLFLLTPCHICTTGGTLKEQHWGSKDWETTPTGIHLGPRASSAKTTLQTLALLTKHSLGRACNPRPTQSASAPCRGHKALYTCTYRAALIYGAFGICKSLSCGKRFGEPES</sequence>
<keyword evidence="2" id="KW-1185">Reference proteome</keyword>
<dbReference type="EMBL" id="JANPWB010000011">
    <property type="protein sequence ID" value="KAJ1132181.1"/>
    <property type="molecule type" value="Genomic_DNA"/>
</dbReference>
<organism evidence="1 2">
    <name type="scientific">Pleurodeles waltl</name>
    <name type="common">Iberian ribbed newt</name>
    <dbReference type="NCBI Taxonomy" id="8319"/>
    <lineage>
        <taxon>Eukaryota</taxon>
        <taxon>Metazoa</taxon>
        <taxon>Chordata</taxon>
        <taxon>Craniata</taxon>
        <taxon>Vertebrata</taxon>
        <taxon>Euteleostomi</taxon>
        <taxon>Amphibia</taxon>
        <taxon>Batrachia</taxon>
        <taxon>Caudata</taxon>
        <taxon>Salamandroidea</taxon>
        <taxon>Salamandridae</taxon>
        <taxon>Pleurodelinae</taxon>
        <taxon>Pleurodeles</taxon>
    </lineage>
</organism>
<accession>A0AAV7PVS9</accession>
<reference evidence="1" key="1">
    <citation type="journal article" date="2022" name="bioRxiv">
        <title>Sequencing and chromosome-scale assembly of the giantPleurodeles waltlgenome.</title>
        <authorList>
            <person name="Brown T."/>
            <person name="Elewa A."/>
            <person name="Iarovenko S."/>
            <person name="Subramanian E."/>
            <person name="Araus A.J."/>
            <person name="Petzold A."/>
            <person name="Susuki M."/>
            <person name="Suzuki K.-i.T."/>
            <person name="Hayashi T."/>
            <person name="Toyoda A."/>
            <person name="Oliveira C."/>
            <person name="Osipova E."/>
            <person name="Leigh N.D."/>
            <person name="Simon A."/>
            <person name="Yun M.H."/>
        </authorList>
    </citation>
    <scope>NUCLEOTIDE SEQUENCE</scope>
    <source>
        <strain evidence="1">20211129_DDA</strain>
        <tissue evidence="1">Liver</tissue>
    </source>
</reference>
<comment type="caution">
    <text evidence="1">The sequence shown here is derived from an EMBL/GenBank/DDBJ whole genome shotgun (WGS) entry which is preliminary data.</text>
</comment>
<protein>
    <submittedName>
        <fullName evidence="1">Uncharacterized protein</fullName>
    </submittedName>
</protein>
<dbReference type="Proteomes" id="UP001066276">
    <property type="component" value="Chromosome 7"/>
</dbReference>